<accession>A0A6J5VQX4</accession>
<proteinExistence type="inferred from homology"/>
<dbReference type="Proteomes" id="UP000507222">
    <property type="component" value="Unassembled WGS sequence"/>
</dbReference>
<dbReference type="FunFam" id="3.40.50.300:FF:000629">
    <property type="entry name" value="Adenylyl-sulfate kinase"/>
    <property type="match status" value="1"/>
</dbReference>
<evidence type="ECO:0000259" key="12">
    <source>
        <dbReference type="Pfam" id="PF01583"/>
    </source>
</evidence>
<comment type="catalytic activity">
    <reaction evidence="10">
        <text>adenosine 5'-phosphosulfate + ATP = 3'-phosphoadenylyl sulfate + ADP + H(+)</text>
        <dbReference type="Rhea" id="RHEA:24152"/>
        <dbReference type="ChEBI" id="CHEBI:15378"/>
        <dbReference type="ChEBI" id="CHEBI:30616"/>
        <dbReference type="ChEBI" id="CHEBI:58243"/>
        <dbReference type="ChEBI" id="CHEBI:58339"/>
        <dbReference type="ChEBI" id="CHEBI:456216"/>
        <dbReference type="EC" id="2.7.1.25"/>
    </reaction>
    <physiologicalReaction direction="left-to-right" evidence="10">
        <dbReference type="Rhea" id="RHEA:24153"/>
    </physiologicalReaction>
</comment>
<keyword evidence="5 11" id="KW-0808">Transferase</keyword>
<dbReference type="Gene3D" id="3.40.50.300">
    <property type="entry name" value="P-loop containing nucleotide triphosphate hydrolases"/>
    <property type="match status" value="1"/>
</dbReference>
<dbReference type="NCBIfam" id="NF003013">
    <property type="entry name" value="PRK03846.1"/>
    <property type="match status" value="1"/>
</dbReference>
<evidence type="ECO:0000256" key="10">
    <source>
        <dbReference type="ARBA" id="ARBA00052227"/>
    </source>
</evidence>
<evidence type="ECO:0000256" key="3">
    <source>
        <dbReference type="ARBA" id="ARBA00012121"/>
    </source>
</evidence>
<keyword evidence="7 11" id="KW-0418">Kinase</keyword>
<evidence type="ECO:0000313" key="13">
    <source>
        <dbReference type="EMBL" id="CAB4290693.1"/>
    </source>
</evidence>
<dbReference type="GO" id="GO:0005737">
    <property type="term" value="C:cytoplasm"/>
    <property type="evidence" value="ECO:0007669"/>
    <property type="project" value="UniProtKB-ARBA"/>
</dbReference>
<dbReference type="InterPro" id="IPR002891">
    <property type="entry name" value="APS"/>
</dbReference>
<keyword evidence="4" id="KW-0028">Amino-acid biosynthesis</keyword>
<sequence length="258" mass="28010">MEGSRTASLNGHAGNADKNASLLSSVGNSTNIQWHECSLNKNDRQKLLKQKGCVIWITGLSGSGKSTVACALGGGLYRRGKLSYVLDGDNVRHGLNRDLSFKAEDRAENIRRIGEVAKLFADAGVICIASLISPYRRDRDACRAMLPAGDFIEVFMDVPLQVCEARDSKGLYKLARAGKIKGFTGIDDPYEPPLNCENGMKDDLMYTGVTLKSKGLIVSSSSIRLQIVLTHEEGVCASPCEMAEEVISYLEDKGFLEA</sequence>
<dbReference type="EMBL" id="CAEKDK010000008">
    <property type="protein sequence ID" value="CAB4290693.1"/>
    <property type="molecule type" value="Genomic_DNA"/>
</dbReference>
<name>A0A6J5VQX4_PRUAR</name>
<gene>
    <name evidence="13" type="ORF">CURHAP_LOCUS50798</name>
</gene>
<dbReference type="InterPro" id="IPR027417">
    <property type="entry name" value="P-loop_NTPase"/>
</dbReference>
<reference evidence="13 14" key="1">
    <citation type="submission" date="2020-05" db="EMBL/GenBank/DDBJ databases">
        <authorList>
            <person name="Campoy J."/>
            <person name="Schneeberger K."/>
            <person name="Spophaly S."/>
        </authorList>
    </citation>
    <scope>NUCLEOTIDE SEQUENCE [LARGE SCALE GENOMIC DNA]</scope>
    <source>
        <strain evidence="13">PruArmRojPasFocal</strain>
    </source>
</reference>
<evidence type="ECO:0000256" key="7">
    <source>
        <dbReference type="ARBA" id="ARBA00022777"/>
    </source>
</evidence>
<evidence type="ECO:0000256" key="4">
    <source>
        <dbReference type="ARBA" id="ARBA00022605"/>
    </source>
</evidence>
<organism evidence="13 14">
    <name type="scientific">Prunus armeniaca</name>
    <name type="common">Apricot</name>
    <name type="synonym">Armeniaca vulgaris</name>
    <dbReference type="NCBI Taxonomy" id="36596"/>
    <lineage>
        <taxon>Eukaryota</taxon>
        <taxon>Viridiplantae</taxon>
        <taxon>Streptophyta</taxon>
        <taxon>Embryophyta</taxon>
        <taxon>Tracheophyta</taxon>
        <taxon>Spermatophyta</taxon>
        <taxon>Magnoliopsida</taxon>
        <taxon>eudicotyledons</taxon>
        <taxon>Gunneridae</taxon>
        <taxon>Pentapetalae</taxon>
        <taxon>rosids</taxon>
        <taxon>fabids</taxon>
        <taxon>Rosales</taxon>
        <taxon>Rosaceae</taxon>
        <taxon>Amygdaloideae</taxon>
        <taxon>Amygdaleae</taxon>
        <taxon>Prunus</taxon>
    </lineage>
</organism>
<evidence type="ECO:0000256" key="11">
    <source>
        <dbReference type="RuleBase" id="RU004347"/>
    </source>
</evidence>
<evidence type="ECO:0000256" key="2">
    <source>
        <dbReference type="ARBA" id="ARBA00007008"/>
    </source>
</evidence>
<feature type="domain" description="APS kinase" evidence="12">
    <location>
        <begin position="51"/>
        <end position="197"/>
    </location>
</feature>
<keyword evidence="8 11" id="KW-0067">ATP-binding</keyword>
<evidence type="ECO:0000256" key="5">
    <source>
        <dbReference type="ARBA" id="ARBA00022679"/>
    </source>
</evidence>
<evidence type="ECO:0000256" key="1">
    <source>
        <dbReference type="ARBA" id="ARBA00004806"/>
    </source>
</evidence>
<comment type="pathway">
    <text evidence="1 11">Sulfur metabolism; hydrogen sulfide biosynthesis; sulfite from sulfate: step 2/3.</text>
</comment>
<evidence type="ECO:0000256" key="8">
    <source>
        <dbReference type="ARBA" id="ARBA00022840"/>
    </source>
</evidence>
<dbReference type="PANTHER" id="PTHR11055">
    <property type="entry name" value="BIFUNCTIONAL 3'-PHOSPHOADENOSINE 5'-PHOSPHOSULFATE SYNTHASE"/>
    <property type="match status" value="1"/>
</dbReference>
<dbReference type="Pfam" id="PF01583">
    <property type="entry name" value="APS_kinase"/>
    <property type="match status" value="1"/>
</dbReference>
<dbReference type="SUPFAM" id="SSF52540">
    <property type="entry name" value="P-loop containing nucleoside triphosphate hydrolases"/>
    <property type="match status" value="1"/>
</dbReference>
<evidence type="ECO:0000313" key="14">
    <source>
        <dbReference type="Proteomes" id="UP000507222"/>
    </source>
</evidence>
<protein>
    <recommendedName>
        <fullName evidence="3 11">Adenylyl-sulfate kinase</fullName>
        <ecNumber evidence="3 11">2.7.1.25</ecNumber>
    </recommendedName>
</protein>
<dbReference type="PANTHER" id="PTHR11055:SF74">
    <property type="entry name" value="ADENYLYL-SULFATE KINASE"/>
    <property type="match status" value="1"/>
</dbReference>
<dbReference type="GO" id="GO:0000103">
    <property type="term" value="P:sulfate assimilation"/>
    <property type="evidence" value="ECO:0007669"/>
    <property type="project" value="InterPro"/>
</dbReference>
<dbReference type="GO" id="GO:0004020">
    <property type="term" value="F:adenylylsulfate kinase activity"/>
    <property type="evidence" value="ECO:0007669"/>
    <property type="project" value="UniProtKB-EC"/>
</dbReference>
<dbReference type="HAMAP" id="MF_00065">
    <property type="entry name" value="Adenylyl_sulf_kinase"/>
    <property type="match status" value="1"/>
</dbReference>
<comment type="function">
    <text evidence="11">Catalyzes the synthesis of activated sulfate.</text>
</comment>
<dbReference type="NCBIfam" id="TIGR00455">
    <property type="entry name" value="apsK"/>
    <property type="match status" value="1"/>
</dbReference>
<keyword evidence="9" id="KW-0198">Cysteine biosynthesis</keyword>
<dbReference type="AlphaFoldDB" id="A0A6J5VQX4"/>
<dbReference type="GO" id="GO:0019344">
    <property type="term" value="P:cysteine biosynthetic process"/>
    <property type="evidence" value="ECO:0007669"/>
    <property type="project" value="UniProtKB-KW"/>
</dbReference>
<keyword evidence="6 11" id="KW-0547">Nucleotide-binding</keyword>
<evidence type="ECO:0000256" key="9">
    <source>
        <dbReference type="ARBA" id="ARBA00023192"/>
    </source>
</evidence>
<dbReference type="GO" id="GO:0070814">
    <property type="term" value="P:hydrogen sulfide biosynthetic process"/>
    <property type="evidence" value="ECO:0007669"/>
    <property type="project" value="UniProtKB-UniPathway"/>
</dbReference>
<dbReference type="InterPro" id="IPR059117">
    <property type="entry name" value="APS_kinase_dom"/>
</dbReference>
<evidence type="ECO:0000256" key="6">
    <source>
        <dbReference type="ARBA" id="ARBA00022741"/>
    </source>
</evidence>
<dbReference type="UniPathway" id="UPA00140">
    <property type="reaction ID" value="UER00205"/>
</dbReference>
<dbReference type="CDD" id="cd02027">
    <property type="entry name" value="APSK"/>
    <property type="match status" value="1"/>
</dbReference>
<dbReference type="GO" id="GO:0005524">
    <property type="term" value="F:ATP binding"/>
    <property type="evidence" value="ECO:0007669"/>
    <property type="project" value="UniProtKB-KW"/>
</dbReference>
<comment type="similarity">
    <text evidence="2 11">Belongs to the APS kinase family.</text>
</comment>
<dbReference type="EC" id="2.7.1.25" evidence="3 11"/>